<dbReference type="InterPro" id="IPR040681">
    <property type="entry name" value="HOATZ-like"/>
</dbReference>
<name>A0A5N5JTG7_PANHP</name>
<dbReference type="EMBL" id="VFJC01000028">
    <property type="protein sequence ID" value="KAB5522641.1"/>
    <property type="molecule type" value="Genomic_DNA"/>
</dbReference>
<protein>
    <recommendedName>
        <fullName evidence="2">Cilia- and flagella-associated protein HOATZ</fullName>
    </recommendedName>
</protein>
<evidence type="ECO:0000256" key="2">
    <source>
        <dbReference type="ARBA" id="ARBA00023657"/>
    </source>
</evidence>
<comment type="similarity">
    <text evidence="1">Belongs to the HOATZ family.</text>
</comment>
<evidence type="ECO:0000313" key="5">
    <source>
        <dbReference type="Proteomes" id="UP000327468"/>
    </source>
</evidence>
<dbReference type="Proteomes" id="UP000327468">
    <property type="component" value="Chromosome 27"/>
</dbReference>
<accession>A0A5N5JTG7</accession>
<dbReference type="PANTHER" id="PTHR47231:SF1">
    <property type="entry name" value="CILIA- AND FLAGELLA-ASSOCIATED PROTEIN HOATZ"/>
    <property type="match status" value="1"/>
</dbReference>
<dbReference type="PANTHER" id="PTHR47231">
    <property type="entry name" value="UPF0722 PROTEIN C11ORF88"/>
    <property type="match status" value="1"/>
</dbReference>
<dbReference type="OrthoDB" id="10004365at2759"/>
<dbReference type="Pfam" id="PF17664">
    <property type="entry name" value="HOATZ-like"/>
    <property type="match status" value="1"/>
</dbReference>
<evidence type="ECO:0000256" key="1">
    <source>
        <dbReference type="ARBA" id="ARBA00023451"/>
    </source>
</evidence>
<feature type="region of interest" description="Disordered" evidence="3">
    <location>
        <begin position="128"/>
        <end position="148"/>
    </location>
</feature>
<reference evidence="4 5" key="1">
    <citation type="submission" date="2019-06" db="EMBL/GenBank/DDBJ databases">
        <title>A chromosome-scale genome assembly of the striped catfish, Pangasianodon hypophthalmus.</title>
        <authorList>
            <person name="Wen M."/>
            <person name="Zahm M."/>
            <person name="Roques C."/>
            <person name="Cabau C."/>
            <person name="Klopp C."/>
            <person name="Donnadieu C."/>
            <person name="Jouanno E."/>
            <person name="Avarre J.-C."/>
            <person name="Campet M."/>
            <person name="Ha T.T.T."/>
            <person name="Dugue R."/>
            <person name="Lampietro C."/>
            <person name="Louis A."/>
            <person name="Herpin A."/>
            <person name="Echchiki A."/>
            <person name="Berthelot C."/>
            <person name="Parey E."/>
            <person name="Roest-Crollius H."/>
            <person name="Braasch I."/>
            <person name="Postlethwait J."/>
            <person name="Bobe J."/>
            <person name="Montfort J."/>
            <person name="Bouchez O."/>
            <person name="Begum T."/>
            <person name="Schartl M."/>
            <person name="Guiguen Y."/>
        </authorList>
    </citation>
    <scope>NUCLEOTIDE SEQUENCE [LARGE SCALE GENOMIC DNA]</scope>
    <source>
        <strain evidence="4 5">Indonesia</strain>
        <tissue evidence="4">Blood</tissue>
    </source>
</reference>
<sequence>MSEVQDIVDAVETLSDVDVCYTVFEGSSQEDVAYAKVFWSSLCLQPPIESSLVSVDIRQRLKVAKTPQRKSSNNVPKQPPWSKNDESLQKAYQLQMQDEKQRYLEMAKKRDEIMALLKKQREDRIKKEMVSRLHKPSRPELTERFSCKTPPEVLDQDIKDVRDLV</sequence>
<evidence type="ECO:0000313" key="4">
    <source>
        <dbReference type="EMBL" id="KAB5522641.1"/>
    </source>
</evidence>
<dbReference type="AlphaFoldDB" id="A0A5N5JTG7"/>
<feature type="region of interest" description="Disordered" evidence="3">
    <location>
        <begin position="64"/>
        <end position="88"/>
    </location>
</feature>
<comment type="caution">
    <text evidence="4">The sequence shown here is derived from an EMBL/GenBank/DDBJ whole genome shotgun (WGS) entry which is preliminary data.</text>
</comment>
<feature type="compositionally biased region" description="Basic and acidic residues" evidence="3">
    <location>
        <begin position="128"/>
        <end position="146"/>
    </location>
</feature>
<evidence type="ECO:0000256" key="3">
    <source>
        <dbReference type="SAM" id="MobiDB-lite"/>
    </source>
</evidence>
<gene>
    <name evidence="4" type="ORF">PHYPO_G00161830</name>
</gene>
<keyword evidence="5" id="KW-1185">Reference proteome</keyword>
<dbReference type="GO" id="GO:0060271">
    <property type="term" value="P:cilium assembly"/>
    <property type="evidence" value="ECO:0007669"/>
    <property type="project" value="InterPro"/>
</dbReference>
<organism evidence="4 5">
    <name type="scientific">Pangasianodon hypophthalmus</name>
    <name type="common">Striped catfish</name>
    <name type="synonym">Helicophagus hypophthalmus</name>
    <dbReference type="NCBI Taxonomy" id="310915"/>
    <lineage>
        <taxon>Eukaryota</taxon>
        <taxon>Metazoa</taxon>
        <taxon>Chordata</taxon>
        <taxon>Craniata</taxon>
        <taxon>Vertebrata</taxon>
        <taxon>Euteleostomi</taxon>
        <taxon>Actinopterygii</taxon>
        <taxon>Neopterygii</taxon>
        <taxon>Teleostei</taxon>
        <taxon>Ostariophysi</taxon>
        <taxon>Siluriformes</taxon>
        <taxon>Pangasiidae</taxon>
        <taxon>Pangasianodon</taxon>
    </lineage>
</organism>
<proteinExistence type="inferred from homology"/>